<dbReference type="SUPFAM" id="SSF55846">
    <property type="entry name" value="N-acetylmuramoyl-L-alanine amidase-like"/>
    <property type="match status" value="1"/>
</dbReference>
<dbReference type="GO" id="GO:0009253">
    <property type="term" value="P:peptidoglycan catabolic process"/>
    <property type="evidence" value="ECO:0007669"/>
    <property type="project" value="InterPro"/>
</dbReference>
<dbReference type="KEGG" id="tso:IZ6_10960"/>
<sequence length="313" mass="34554">MSDYQNLSHLSTYDSKGRKVQPEGIVFHHTGGRRDNPGTIQVLNERGFSSNFVTDRDGNIAYSVTPGAYASHMRPGGFRMKNPPDAIRRFNNSNMLGMEVSAADDGDILPEEIAANLKWAADMGMTYGFDPGKTAYGHGELNGHKRPDEGYTITNAVRQHHPQSQQEALMSPARMANQYAPDFGMWAAPSTQGVTPRSVRAARERGLSVSPTMPGAISPARGSFATAGENRWPDDVHTFPESGGDLSRAEMFALGRDPKFRQLAIEMLTGRVTPNQKVDQAHARLQSFAPTRMAMDVDYQPLPRDRSYLGLWR</sequence>
<evidence type="ECO:0000313" key="2">
    <source>
        <dbReference type="EMBL" id="BCJ90361.1"/>
    </source>
</evidence>
<evidence type="ECO:0000313" key="3">
    <source>
        <dbReference type="Proteomes" id="UP000515317"/>
    </source>
</evidence>
<evidence type="ECO:0000259" key="1">
    <source>
        <dbReference type="Pfam" id="PF01510"/>
    </source>
</evidence>
<accession>A0A6S6QTF9</accession>
<dbReference type="Gene3D" id="3.40.80.10">
    <property type="entry name" value="Peptidoglycan recognition protein-like"/>
    <property type="match status" value="1"/>
</dbReference>
<name>A0A6S6QTF9_9HYPH</name>
<dbReference type="GO" id="GO:0008745">
    <property type="term" value="F:N-acetylmuramoyl-L-alanine amidase activity"/>
    <property type="evidence" value="ECO:0007669"/>
    <property type="project" value="InterPro"/>
</dbReference>
<dbReference type="AlphaFoldDB" id="A0A6S6QTF9"/>
<protein>
    <recommendedName>
        <fullName evidence="1">N-acetylmuramoyl-L-alanine amidase domain-containing protein</fullName>
    </recommendedName>
</protein>
<reference evidence="2 3" key="1">
    <citation type="submission" date="2020-08" db="EMBL/GenBank/DDBJ databases">
        <title>Genome sequence of Rhizobiales bacterium strain IZ6.</title>
        <authorList>
            <person name="Nakai R."/>
            <person name="Naganuma T."/>
        </authorList>
    </citation>
    <scope>NUCLEOTIDE SEQUENCE [LARGE SCALE GENOMIC DNA]</scope>
    <source>
        <strain evidence="2 3">IZ6</strain>
    </source>
</reference>
<dbReference type="InterPro" id="IPR002502">
    <property type="entry name" value="Amidase_domain"/>
</dbReference>
<dbReference type="Pfam" id="PF01510">
    <property type="entry name" value="Amidase_2"/>
    <property type="match status" value="1"/>
</dbReference>
<gene>
    <name evidence="2" type="ORF">IZ6_10960</name>
</gene>
<dbReference type="InterPro" id="IPR036505">
    <property type="entry name" value="Amidase/PGRP_sf"/>
</dbReference>
<proteinExistence type="predicted"/>
<dbReference type="Proteomes" id="UP000515317">
    <property type="component" value="Chromosome"/>
</dbReference>
<feature type="domain" description="N-acetylmuramoyl-L-alanine amidase" evidence="1">
    <location>
        <begin position="21"/>
        <end position="142"/>
    </location>
</feature>
<dbReference type="RefSeq" id="WP_222876993.1">
    <property type="nucleotide sequence ID" value="NZ_AP023361.1"/>
</dbReference>
<keyword evidence="3" id="KW-1185">Reference proteome</keyword>
<dbReference type="EMBL" id="AP023361">
    <property type="protein sequence ID" value="BCJ90361.1"/>
    <property type="molecule type" value="Genomic_DNA"/>
</dbReference>
<organism evidence="2 3">
    <name type="scientific">Terrihabitans soli</name>
    <dbReference type="NCBI Taxonomy" id="708113"/>
    <lineage>
        <taxon>Bacteria</taxon>
        <taxon>Pseudomonadati</taxon>
        <taxon>Pseudomonadota</taxon>
        <taxon>Alphaproteobacteria</taxon>
        <taxon>Hyphomicrobiales</taxon>
        <taxon>Terrihabitans</taxon>
    </lineage>
</organism>